<gene>
    <name evidence="2" type="ORF">CBR_g22967</name>
</gene>
<keyword evidence="3" id="KW-1185">Reference proteome</keyword>
<dbReference type="SUPFAM" id="SSF53098">
    <property type="entry name" value="Ribonuclease H-like"/>
    <property type="match status" value="1"/>
</dbReference>
<evidence type="ECO:0000259" key="1">
    <source>
        <dbReference type="Pfam" id="PF04937"/>
    </source>
</evidence>
<accession>A0A388L374</accession>
<proteinExistence type="predicted"/>
<evidence type="ECO:0000313" key="3">
    <source>
        <dbReference type="Proteomes" id="UP000265515"/>
    </source>
</evidence>
<name>A0A388L374_CHABU</name>
<dbReference type="InterPro" id="IPR007021">
    <property type="entry name" value="DUF659"/>
</dbReference>
<dbReference type="EMBL" id="BFEA01000252">
    <property type="protein sequence ID" value="GBG76751.1"/>
    <property type="molecule type" value="Genomic_DNA"/>
</dbReference>
<reference evidence="2 3" key="1">
    <citation type="journal article" date="2018" name="Cell">
        <title>The Chara Genome: Secondary Complexity and Implications for Plant Terrestrialization.</title>
        <authorList>
            <person name="Nishiyama T."/>
            <person name="Sakayama H."/>
            <person name="Vries J.D."/>
            <person name="Buschmann H."/>
            <person name="Saint-Marcoux D."/>
            <person name="Ullrich K.K."/>
            <person name="Haas F.B."/>
            <person name="Vanderstraeten L."/>
            <person name="Becker D."/>
            <person name="Lang D."/>
            <person name="Vosolsobe S."/>
            <person name="Rombauts S."/>
            <person name="Wilhelmsson P.K.I."/>
            <person name="Janitza P."/>
            <person name="Kern R."/>
            <person name="Heyl A."/>
            <person name="Rumpler F."/>
            <person name="Villalobos L.I.A.C."/>
            <person name="Clay J.M."/>
            <person name="Skokan R."/>
            <person name="Toyoda A."/>
            <person name="Suzuki Y."/>
            <person name="Kagoshima H."/>
            <person name="Schijlen E."/>
            <person name="Tajeshwar N."/>
            <person name="Catarino B."/>
            <person name="Hetherington A.J."/>
            <person name="Saltykova A."/>
            <person name="Bonnot C."/>
            <person name="Breuninger H."/>
            <person name="Symeonidi A."/>
            <person name="Radhakrishnan G.V."/>
            <person name="Van Nieuwerburgh F."/>
            <person name="Deforce D."/>
            <person name="Chang C."/>
            <person name="Karol K.G."/>
            <person name="Hedrich R."/>
            <person name="Ulvskov P."/>
            <person name="Glockner G."/>
            <person name="Delwiche C.F."/>
            <person name="Petrasek J."/>
            <person name="Van de Peer Y."/>
            <person name="Friml J."/>
            <person name="Beilby M."/>
            <person name="Dolan L."/>
            <person name="Kohara Y."/>
            <person name="Sugano S."/>
            <person name="Fujiyama A."/>
            <person name="Delaux P.-M."/>
            <person name="Quint M."/>
            <person name="TheiBen G."/>
            <person name="Hagemann M."/>
            <person name="Harholt J."/>
            <person name="Dunand C."/>
            <person name="Zachgo S."/>
            <person name="Langdale J."/>
            <person name="Maumus F."/>
            <person name="Straeten D.V.D."/>
            <person name="Gould S.B."/>
            <person name="Rensing S.A."/>
        </authorList>
    </citation>
    <scope>NUCLEOTIDE SEQUENCE [LARGE SCALE GENOMIC DNA]</scope>
    <source>
        <strain evidence="2 3">S276</strain>
    </source>
</reference>
<sequence>MQTTIRKWIDNDEQKKLDNFDTTQTLHDACLEVANAKPKVKLPTYKRMRTVMLDYIFLKVQKSINPLTVCWDKTGFTFIIDGSTDRKEPAGHEFPSSGGERSSFRDHATTLAKLWEQVMREVRFKRINAIYTENVEVDKKAVQILERRTERDVARIPRVSSSLSCGAHCCGLLLKDLSSLPWVKDTVKTTDMIVKCIRNHHATHGLMISIDDSLSLLRPTKVKFGSVYQMLQRLAGREEVLNEMVDGGCAVTWRALRWSGQKLQKKNDLVYYIVRSESWWDTVRKIVAIMEAVYNLLKRMDREGVSPTILVEFGDLIARKLANGVLTKKEKEDVMDKVKNRVQTM</sequence>
<comment type="caution">
    <text evidence="2">The sequence shown here is derived from an EMBL/GenBank/DDBJ whole genome shotgun (WGS) entry which is preliminary data.</text>
</comment>
<dbReference type="Proteomes" id="UP000265515">
    <property type="component" value="Unassembled WGS sequence"/>
</dbReference>
<dbReference type="InterPro" id="IPR012337">
    <property type="entry name" value="RNaseH-like_sf"/>
</dbReference>
<dbReference type="Pfam" id="PF04937">
    <property type="entry name" value="DUF659"/>
    <property type="match status" value="1"/>
</dbReference>
<dbReference type="Gramene" id="GBG76751">
    <property type="protein sequence ID" value="GBG76751"/>
    <property type="gene ID" value="CBR_g22967"/>
</dbReference>
<protein>
    <recommendedName>
        <fullName evidence="1">DUF659 domain-containing protein</fullName>
    </recommendedName>
</protein>
<dbReference type="AlphaFoldDB" id="A0A388L374"/>
<dbReference type="OrthoDB" id="4951847at2759"/>
<feature type="domain" description="DUF659" evidence="1">
    <location>
        <begin position="43"/>
        <end position="193"/>
    </location>
</feature>
<organism evidence="2 3">
    <name type="scientific">Chara braunii</name>
    <name type="common">Braun's stonewort</name>
    <dbReference type="NCBI Taxonomy" id="69332"/>
    <lineage>
        <taxon>Eukaryota</taxon>
        <taxon>Viridiplantae</taxon>
        <taxon>Streptophyta</taxon>
        <taxon>Charophyceae</taxon>
        <taxon>Charales</taxon>
        <taxon>Characeae</taxon>
        <taxon>Chara</taxon>
    </lineage>
</organism>
<evidence type="ECO:0000313" key="2">
    <source>
        <dbReference type="EMBL" id="GBG76751.1"/>
    </source>
</evidence>